<organism evidence="2 3">
    <name type="scientific">Streptomyces violaceochromogenes</name>
    <dbReference type="NCBI Taxonomy" id="67377"/>
    <lineage>
        <taxon>Bacteria</taxon>
        <taxon>Bacillati</taxon>
        <taxon>Actinomycetota</taxon>
        <taxon>Actinomycetes</taxon>
        <taxon>Kitasatosporales</taxon>
        <taxon>Streptomycetaceae</taxon>
        <taxon>Streptomyces</taxon>
    </lineage>
</organism>
<dbReference type="CDD" id="cd05233">
    <property type="entry name" value="SDR_c"/>
    <property type="match status" value="1"/>
</dbReference>
<evidence type="ECO:0000313" key="3">
    <source>
        <dbReference type="Proteomes" id="UP001353952"/>
    </source>
</evidence>
<feature type="region of interest" description="Disordered" evidence="1">
    <location>
        <begin position="135"/>
        <end position="215"/>
    </location>
</feature>
<dbReference type="InterPro" id="IPR002347">
    <property type="entry name" value="SDR_fam"/>
</dbReference>
<dbReference type="SUPFAM" id="SSF51735">
    <property type="entry name" value="NAD(P)-binding Rossmann-fold domains"/>
    <property type="match status" value="1"/>
</dbReference>
<sequence>MALISGRARGPGRAAALRFAAEGAIVVDGDLRHESELRAQRLVARAGGAALTPGPLDATGEDSVRAWVEEAADAFGGIDILYSDADAVRFGAADTQPYEDFGCTMRAELDSVWPAAQVARPHLVRSRTRIVAVGPPAGLTGSLTNQRTAFPHSVQGRGDRDAPAARRRRSRLRHPRQLRQPRDDRHRGPVRRTRRPTTIPCGPSPATPPSARVGLPDEVVNGAVFLASDEAATSPAPTS</sequence>
<name>A0ABU6LWZ6_9ACTN</name>
<evidence type="ECO:0000256" key="1">
    <source>
        <dbReference type="SAM" id="MobiDB-lite"/>
    </source>
</evidence>
<dbReference type="PANTHER" id="PTHR43975">
    <property type="entry name" value="ZGC:101858"/>
    <property type="match status" value="1"/>
</dbReference>
<dbReference type="PANTHER" id="PTHR43975:SF2">
    <property type="entry name" value="EG:BACR7A4.14 PROTEIN-RELATED"/>
    <property type="match status" value="1"/>
</dbReference>
<evidence type="ECO:0000313" key="2">
    <source>
        <dbReference type="EMBL" id="MEC7054050.1"/>
    </source>
</evidence>
<dbReference type="Pfam" id="PF13561">
    <property type="entry name" value="adh_short_C2"/>
    <property type="match status" value="1"/>
</dbReference>
<dbReference type="EMBL" id="JAYXNZ010000002">
    <property type="protein sequence ID" value="MEC7054050.1"/>
    <property type="molecule type" value="Genomic_DNA"/>
</dbReference>
<gene>
    <name evidence="2" type="ORF">RFN57_17375</name>
</gene>
<reference evidence="2 3" key="1">
    <citation type="submission" date="2024-01" db="EMBL/GenBank/DDBJ databases">
        <title>Genome analysis.</title>
        <authorList>
            <person name="Zhang K."/>
        </authorList>
    </citation>
    <scope>NUCLEOTIDE SEQUENCE [LARGE SCALE GENOMIC DNA]</scope>
    <source>
        <strain evidence="2 3">CGMCC 4.1753</strain>
    </source>
</reference>
<accession>A0ABU6LWZ6</accession>
<protein>
    <submittedName>
        <fullName evidence="2">SDR family oxidoreductase</fullName>
    </submittedName>
</protein>
<dbReference type="InterPro" id="IPR036291">
    <property type="entry name" value="NAD(P)-bd_dom_sf"/>
</dbReference>
<keyword evidence="3" id="KW-1185">Reference proteome</keyword>
<proteinExistence type="predicted"/>
<dbReference type="Proteomes" id="UP001353952">
    <property type="component" value="Unassembled WGS sequence"/>
</dbReference>
<feature type="compositionally biased region" description="Basic residues" evidence="1">
    <location>
        <begin position="165"/>
        <end position="179"/>
    </location>
</feature>
<comment type="caution">
    <text evidence="2">The sequence shown here is derived from an EMBL/GenBank/DDBJ whole genome shotgun (WGS) entry which is preliminary data.</text>
</comment>
<dbReference type="PRINTS" id="PR00081">
    <property type="entry name" value="GDHRDH"/>
</dbReference>
<dbReference type="Gene3D" id="3.40.50.720">
    <property type="entry name" value="NAD(P)-binding Rossmann-like Domain"/>
    <property type="match status" value="1"/>
</dbReference>